<protein>
    <submittedName>
        <fullName evidence="1">Uncharacterized protein</fullName>
    </submittedName>
</protein>
<dbReference type="AlphaFoldDB" id="A0AAN9XW08"/>
<sequence length="89" mass="10163">MQRSSTNNIFCAEICIHTLSRQFIKARTAWRLGTLQPQEAKAINFKKIWIMDHTNIQVFIQRLFQASSKSISNSSSKIHAKAIGKVLKC</sequence>
<reference evidence="1 2" key="1">
    <citation type="submission" date="2024-01" db="EMBL/GenBank/DDBJ databases">
        <title>The genomes of 5 underutilized Papilionoideae crops provide insights into root nodulation and disease resistanc.</title>
        <authorList>
            <person name="Jiang F."/>
        </authorList>
    </citation>
    <scope>NUCLEOTIDE SEQUENCE [LARGE SCALE GENOMIC DNA]</scope>
    <source>
        <strain evidence="1">DUOXIRENSHENG_FW03</strain>
        <tissue evidence="1">Leaves</tissue>
    </source>
</reference>
<evidence type="ECO:0000313" key="2">
    <source>
        <dbReference type="Proteomes" id="UP001386955"/>
    </source>
</evidence>
<gene>
    <name evidence="1" type="ORF">VNO78_03331</name>
</gene>
<comment type="caution">
    <text evidence="1">The sequence shown here is derived from an EMBL/GenBank/DDBJ whole genome shotgun (WGS) entry which is preliminary data.</text>
</comment>
<dbReference type="Proteomes" id="UP001386955">
    <property type="component" value="Unassembled WGS sequence"/>
</dbReference>
<accession>A0AAN9XW08</accession>
<organism evidence="1 2">
    <name type="scientific">Psophocarpus tetragonolobus</name>
    <name type="common">Winged bean</name>
    <name type="synonym">Dolichos tetragonolobus</name>
    <dbReference type="NCBI Taxonomy" id="3891"/>
    <lineage>
        <taxon>Eukaryota</taxon>
        <taxon>Viridiplantae</taxon>
        <taxon>Streptophyta</taxon>
        <taxon>Embryophyta</taxon>
        <taxon>Tracheophyta</taxon>
        <taxon>Spermatophyta</taxon>
        <taxon>Magnoliopsida</taxon>
        <taxon>eudicotyledons</taxon>
        <taxon>Gunneridae</taxon>
        <taxon>Pentapetalae</taxon>
        <taxon>rosids</taxon>
        <taxon>fabids</taxon>
        <taxon>Fabales</taxon>
        <taxon>Fabaceae</taxon>
        <taxon>Papilionoideae</taxon>
        <taxon>50 kb inversion clade</taxon>
        <taxon>NPAAA clade</taxon>
        <taxon>indigoferoid/millettioid clade</taxon>
        <taxon>Phaseoleae</taxon>
        <taxon>Psophocarpus</taxon>
    </lineage>
</organism>
<keyword evidence="2" id="KW-1185">Reference proteome</keyword>
<name>A0AAN9XW08_PSOTE</name>
<proteinExistence type="predicted"/>
<dbReference type="EMBL" id="JAYMYS010000001">
    <property type="protein sequence ID" value="KAK7411888.1"/>
    <property type="molecule type" value="Genomic_DNA"/>
</dbReference>
<evidence type="ECO:0000313" key="1">
    <source>
        <dbReference type="EMBL" id="KAK7411888.1"/>
    </source>
</evidence>